<reference evidence="1 2" key="1">
    <citation type="submission" date="2024-10" db="EMBL/GenBank/DDBJ databases">
        <title>The Natural Products Discovery Center: Release of the First 8490 Sequenced Strains for Exploring Actinobacteria Biosynthetic Diversity.</title>
        <authorList>
            <person name="Kalkreuter E."/>
            <person name="Kautsar S.A."/>
            <person name="Yang D."/>
            <person name="Bader C.D."/>
            <person name="Teijaro C.N."/>
            <person name="Fluegel L."/>
            <person name="Davis C.M."/>
            <person name="Simpson J.R."/>
            <person name="Lauterbach L."/>
            <person name="Steele A.D."/>
            <person name="Gui C."/>
            <person name="Meng S."/>
            <person name="Li G."/>
            <person name="Viehrig K."/>
            <person name="Ye F."/>
            <person name="Su P."/>
            <person name="Kiefer A.F."/>
            <person name="Nichols A."/>
            <person name="Cepeda A.J."/>
            <person name="Yan W."/>
            <person name="Fan B."/>
            <person name="Jiang Y."/>
            <person name="Adhikari A."/>
            <person name="Zheng C.-J."/>
            <person name="Schuster L."/>
            <person name="Cowan T.M."/>
            <person name="Smanski M.J."/>
            <person name="Chevrette M.G."/>
            <person name="De Carvalho L.P.S."/>
            <person name="Shen B."/>
        </authorList>
    </citation>
    <scope>NUCLEOTIDE SEQUENCE [LARGE SCALE GENOMIC DNA]</scope>
    <source>
        <strain evidence="1 2">NPDC002593</strain>
    </source>
</reference>
<protein>
    <submittedName>
        <fullName evidence="1">Helix-turn-helix domain-containing protein</fullName>
    </submittedName>
</protein>
<organism evidence="1 2">
    <name type="scientific">Nocardia jiangxiensis</name>
    <dbReference type="NCBI Taxonomy" id="282685"/>
    <lineage>
        <taxon>Bacteria</taxon>
        <taxon>Bacillati</taxon>
        <taxon>Actinomycetota</taxon>
        <taxon>Actinomycetes</taxon>
        <taxon>Mycobacteriales</taxon>
        <taxon>Nocardiaceae</taxon>
        <taxon>Nocardia</taxon>
    </lineage>
</organism>
<dbReference type="Pfam" id="PF13565">
    <property type="entry name" value="HTH_32"/>
    <property type="match status" value="1"/>
</dbReference>
<sequence>MPLTRAAAASRTPLRTAQRWPNRYRTSGLAGLAPARRRSTGRRSEPELVRLIEGMALRHPRPSLATITRRAARAAAEQGWVPVSYTTVRAIVTALDPAMLTLAHDGPVAFRDTYELVYRRRAERPNLMWQADHTQLDILVGVPVVAARKTTTMA</sequence>
<keyword evidence="2" id="KW-1185">Reference proteome</keyword>
<dbReference type="InterPro" id="IPR009057">
    <property type="entry name" value="Homeodomain-like_sf"/>
</dbReference>
<gene>
    <name evidence="1" type="ORF">ACFYXQ_45335</name>
</gene>
<name>A0ABW6SHW3_9NOCA</name>
<proteinExistence type="predicted"/>
<dbReference type="RefSeq" id="WP_051193680.1">
    <property type="nucleotide sequence ID" value="NZ_JBIAQY010000034.1"/>
</dbReference>
<dbReference type="Proteomes" id="UP001601992">
    <property type="component" value="Unassembled WGS sequence"/>
</dbReference>
<evidence type="ECO:0000313" key="1">
    <source>
        <dbReference type="EMBL" id="MFF3574985.1"/>
    </source>
</evidence>
<comment type="caution">
    <text evidence="1">The sequence shown here is derived from an EMBL/GenBank/DDBJ whole genome shotgun (WGS) entry which is preliminary data.</text>
</comment>
<evidence type="ECO:0000313" key="2">
    <source>
        <dbReference type="Proteomes" id="UP001601992"/>
    </source>
</evidence>
<dbReference type="SUPFAM" id="SSF46689">
    <property type="entry name" value="Homeodomain-like"/>
    <property type="match status" value="1"/>
</dbReference>
<dbReference type="Gene3D" id="1.10.10.60">
    <property type="entry name" value="Homeodomain-like"/>
    <property type="match status" value="1"/>
</dbReference>
<dbReference type="EMBL" id="JBIAQY010000034">
    <property type="protein sequence ID" value="MFF3574985.1"/>
    <property type="molecule type" value="Genomic_DNA"/>
</dbReference>
<accession>A0ABW6SHW3</accession>